<gene>
    <name evidence="2" type="ORF">EOD39_3405</name>
</gene>
<comment type="caution">
    <text evidence="2">The sequence shown here is derived from an EMBL/GenBank/DDBJ whole genome shotgun (WGS) entry which is preliminary data.</text>
</comment>
<feature type="compositionally biased region" description="Low complexity" evidence="1">
    <location>
        <begin position="80"/>
        <end position="92"/>
    </location>
</feature>
<evidence type="ECO:0000313" key="3">
    <source>
        <dbReference type="Proteomes" id="UP000289886"/>
    </source>
</evidence>
<keyword evidence="3" id="KW-1185">Reference proteome</keyword>
<dbReference type="EMBL" id="SCEB01214195">
    <property type="protein sequence ID" value="RXM36675.1"/>
    <property type="molecule type" value="Genomic_DNA"/>
</dbReference>
<evidence type="ECO:0000256" key="1">
    <source>
        <dbReference type="SAM" id="MobiDB-lite"/>
    </source>
</evidence>
<reference evidence="2 3" key="1">
    <citation type="submission" date="2019-01" db="EMBL/GenBank/DDBJ databases">
        <title>Draft Genome and Complete Hox-Cluster Characterization of the Sterlet Sturgeon (Acipenser ruthenus).</title>
        <authorList>
            <person name="Wei Q."/>
        </authorList>
    </citation>
    <scope>NUCLEOTIDE SEQUENCE [LARGE SCALE GENOMIC DNA]</scope>
    <source>
        <strain evidence="2">WHYD16114868_AA</strain>
        <tissue evidence="2">Blood</tissue>
    </source>
</reference>
<organism evidence="2 3">
    <name type="scientific">Acipenser ruthenus</name>
    <name type="common">Sterlet sturgeon</name>
    <dbReference type="NCBI Taxonomy" id="7906"/>
    <lineage>
        <taxon>Eukaryota</taxon>
        <taxon>Metazoa</taxon>
        <taxon>Chordata</taxon>
        <taxon>Craniata</taxon>
        <taxon>Vertebrata</taxon>
        <taxon>Euteleostomi</taxon>
        <taxon>Actinopterygii</taxon>
        <taxon>Chondrostei</taxon>
        <taxon>Acipenseriformes</taxon>
        <taxon>Acipenseridae</taxon>
        <taxon>Acipenser</taxon>
    </lineage>
</organism>
<proteinExistence type="predicted"/>
<evidence type="ECO:0000313" key="2">
    <source>
        <dbReference type="EMBL" id="RXM36675.1"/>
    </source>
</evidence>
<feature type="region of interest" description="Disordered" evidence="1">
    <location>
        <begin position="74"/>
        <end position="133"/>
    </location>
</feature>
<protein>
    <submittedName>
        <fullName evidence="2">Uncharacterized protein</fullName>
    </submittedName>
</protein>
<name>A0A444UNC2_ACIRT</name>
<sequence length="133" mass="14990">MARSSRRIRGRDLTTAILQVGPHHLPMGQRSDSPTELRKTTVQPRRHQWQTAGAFFKALVQRQPTPQVQLSPELQRQPMPQVQLSPELQQQQRVVQSGFSTELPFSRLQPSSSRCPGPSTPTPPPGRQLSRGR</sequence>
<accession>A0A444UNC2</accession>
<dbReference type="AlphaFoldDB" id="A0A444UNC2"/>
<dbReference type="Proteomes" id="UP000289886">
    <property type="component" value="Unassembled WGS sequence"/>
</dbReference>